<name>A0A3A8JC13_9BACT</name>
<dbReference type="OrthoDB" id="5382036at2"/>
<evidence type="ECO:0000313" key="1">
    <source>
        <dbReference type="EMBL" id="RKG86973.1"/>
    </source>
</evidence>
<proteinExistence type="predicted"/>
<reference evidence="2" key="1">
    <citation type="submission" date="2018-09" db="EMBL/GenBank/DDBJ databases">
        <authorList>
            <person name="Livingstone P.G."/>
            <person name="Whitworth D.E."/>
        </authorList>
    </citation>
    <scope>NUCLEOTIDE SEQUENCE [LARGE SCALE GENOMIC DNA]</scope>
    <source>
        <strain evidence="2">CA054A</strain>
    </source>
</reference>
<dbReference type="Proteomes" id="UP000268094">
    <property type="component" value="Unassembled WGS sequence"/>
</dbReference>
<gene>
    <name evidence="1" type="ORF">D7V88_16935</name>
</gene>
<protein>
    <recommendedName>
        <fullName evidence="3">Lipoprotein</fullName>
    </recommendedName>
</protein>
<accession>A0A3A8JC13</accession>
<evidence type="ECO:0008006" key="3">
    <source>
        <dbReference type="Google" id="ProtNLM"/>
    </source>
</evidence>
<dbReference type="PROSITE" id="PS51257">
    <property type="entry name" value="PROKAR_LIPOPROTEIN"/>
    <property type="match status" value="1"/>
</dbReference>
<dbReference type="RefSeq" id="WP_120541677.1">
    <property type="nucleotide sequence ID" value="NZ_RAVZ01000105.1"/>
</dbReference>
<dbReference type="EMBL" id="RAVZ01000105">
    <property type="protein sequence ID" value="RKG86973.1"/>
    <property type="molecule type" value="Genomic_DNA"/>
</dbReference>
<keyword evidence="2" id="KW-1185">Reference proteome</keyword>
<evidence type="ECO:0000313" key="2">
    <source>
        <dbReference type="Proteomes" id="UP000268094"/>
    </source>
</evidence>
<organism evidence="1 2">
    <name type="scientific">Corallococcus terminator</name>
    <dbReference type="NCBI Taxonomy" id="2316733"/>
    <lineage>
        <taxon>Bacteria</taxon>
        <taxon>Pseudomonadati</taxon>
        <taxon>Myxococcota</taxon>
        <taxon>Myxococcia</taxon>
        <taxon>Myxococcales</taxon>
        <taxon>Cystobacterineae</taxon>
        <taxon>Myxococcaceae</taxon>
        <taxon>Corallococcus</taxon>
    </lineage>
</organism>
<sequence length="157" mass="16783">MVGFPRGIRSLLAVAGLGLVGAVGCASTVPYAKRVEAEGDKCTLLQALMRQPAPAQAVQKFVAEGKEAKAPVVVYVRRPEEATLERFFTGDAQCADDSFKVVQENVVDAVVVYLQEVQGGYAYDAQRSSPEHLTMDGRPQGTVRKDGTVWVAGADVI</sequence>
<comment type="caution">
    <text evidence="1">The sequence shown here is derived from an EMBL/GenBank/DDBJ whole genome shotgun (WGS) entry which is preliminary data.</text>
</comment>
<dbReference type="AlphaFoldDB" id="A0A3A8JC13"/>